<dbReference type="GO" id="GO:0016787">
    <property type="term" value="F:hydrolase activity"/>
    <property type="evidence" value="ECO:0007669"/>
    <property type="project" value="UniProtKB-KW"/>
</dbReference>
<dbReference type="PRINTS" id="PR00413">
    <property type="entry name" value="HADHALOGNASE"/>
</dbReference>
<dbReference type="SFLD" id="SFLDS00003">
    <property type="entry name" value="Haloacid_Dehalogenase"/>
    <property type="match status" value="1"/>
</dbReference>
<reference evidence="1" key="1">
    <citation type="submission" date="2019-11" db="EMBL/GenBank/DDBJ databases">
        <authorList>
            <person name="Feng L."/>
        </authorList>
    </citation>
    <scope>NUCLEOTIDE SEQUENCE</scope>
    <source>
        <strain evidence="1">PdifficileLFYP43</strain>
    </source>
</reference>
<dbReference type="CDD" id="cd07505">
    <property type="entry name" value="HAD_BPGM-like"/>
    <property type="match status" value="1"/>
</dbReference>
<organism evidence="1">
    <name type="scientific">Clostridioides difficile</name>
    <name type="common">Peptoclostridium difficile</name>
    <dbReference type="NCBI Taxonomy" id="1496"/>
    <lineage>
        <taxon>Bacteria</taxon>
        <taxon>Bacillati</taxon>
        <taxon>Bacillota</taxon>
        <taxon>Clostridia</taxon>
        <taxon>Peptostreptococcales</taxon>
        <taxon>Peptostreptococcaceae</taxon>
        <taxon>Clostridioides</taxon>
    </lineage>
</organism>
<dbReference type="Pfam" id="PF13419">
    <property type="entry name" value="HAD_2"/>
    <property type="match status" value="1"/>
</dbReference>
<name>A0A6N2YLC4_CLODI</name>
<dbReference type="SUPFAM" id="SSF56784">
    <property type="entry name" value="HAD-like"/>
    <property type="match status" value="1"/>
</dbReference>
<dbReference type="InterPro" id="IPR023214">
    <property type="entry name" value="HAD_sf"/>
</dbReference>
<protein>
    <submittedName>
        <fullName evidence="1">Phosphorylated carbohydrates phosphatase</fullName>
        <ecNumber evidence="1">3.1.3.-</ecNumber>
    </submittedName>
</protein>
<gene>
    <name evidence="1" type="ORF">PDLFYP43_01691</name>
</gene>
<dbReference type="InterPro" id="IPR023198">
    <property type="entry name" value="PGP-like_dom2"/>
</dbReference>
<dbReference type="NCBIfam" id="TIGR01549">
    <property type="entry name" value="HAD-SF-IA-v1"/>
    <property type="match status" value="1"/>
</dbReference>
<dbReference type="NCBIfam" id="TIGR01509">
    <property type="entry name" value="HAD-SF-IA-v3"/>
    <property type="match status" value="1"/>
</dbReference>
<keyword evidence="1" id="KW-0378">Hydrolase</keyword>
<dbReference type="InterPro" id="IPR006439">
    <property type="entry name" value="HAD-SF_hydro_IA"/>
</dbReference>
<dbReference type="EMBL" id="CACRUR010000002">
    <property type="protein sequence ID" value="VYT67651.1"/>
    <property type="molecule type" value="Genomic_DNA"/>
</dbReference>
<dbReference type="InterPro" id="IPR041492">
    <property type="entry name" value="HAD_2"/>
</dbReference>
<accession>A0A6N2YLC4</accession>
<dbReference type="Gene3D" id="1.10.150.240">
    <property type="entry name" value="Putative phosphatase, domain 2"/>
    <property type="match status" value="1"/>
</dbReference>
<evidence type="ECO:0000313" key="1">
    <source>
        <dbReference type="EMBL" id="VYT67651.1"/>
    </source>
</evidence>
<dbReference type="PANTHER" id="PTHR18901">
    <property type="entry name" value="2-DEOXYGLUCOSE-6-PHOSPHATE PHOSPHATASE 2"/>
    <property type="match status" value="1"/>
</dbReference>
<dbReference type="EC" id="3.1.3.-" evidence="1"/>
<dbReference type="SFLD" id="SFLDG01135">
    <property type="entry name" value="C1.5.6:_HAD__Beta-PGM__Phospha"/>
    <property type="match status" value="1"/>
</dbReference>
<dbReference type="InterPro" id="IPR036412">
    <property type="entry name" value="HAD-like_sf"/>
</dbReference>
<dbReference type="RefSeq" id="WP_003439593.1">
    <property type="nucleotide sequence ID" value="NZ_BIQI01000002.1"/>
</dbReference>
<dbReference type="Gene3D" id="3.40.50.1000">
    <property type="entry name" value="HAD superfamily/HAD-like"/>
    <property type="match status" value="1"/>
</dbReference>
<proteinExistence type="predicted"/>
<dbReference type="PANTHER" id="PTHR18901:SF38">
    <property type="entry name" value="PSEUDOURIDINE-5'-PHOSPHATASE"/>
    <property type="match status" value="1"/>
</dbReference>
<sequence>MQNVEGIIFDMDGVLFDSERISLEFWMETFEKYGYTMTKEIYTSVMGRNRKGIIEGLTDIYDSSVPIIDLYDEKTKNMIEFMERKGAPIKLGVNELISFLKENGYKMAVATSTKRERAVKRLAKANLKDYFDAIVCGDDVVNSKPNPEIFLKAAKKINVNPKNCIVIEDSPMGVEAAYNGGIRCINVPDLKEPDEQIKSQSHKILENLLEVREYLKSLNSKECHNL</sequence>
<dbReference type="AlphaFoldDB" id="A0A6N2YLC4"/>
<dbReference type="SFLD" id="SFLDG01129">
    <property type="entry name" value="C1.5:_HAD__Beta-PGM__Phosphata"/>
    <property type="match status" value="1"/>
</dbReference>